<dbReference type="Gene3D" id="3.30.450.20">
    <property type="entry name" value="PAS domain"/>
    <property type="match status" value="1"/>
</dbReference>
<feature type="domain" description="Phytochrome chromophore attachment site" evidence="5">
    <location>
        <begin position="143"/>
        <end position="301"/>
    </location>
</feature>
<sequence>MKPTNYDSDFCGSLPIHLTNLIQPYGVLLIVNKVTAEIIQASENTDAVFGKPVQEVVSSALSDHLQEKTFKHLQEKLNNEFNDHIPSVWEINKKHFLVLIHRKEKYLVVEIDAEPVTLGKQESFVEVYQEVKVAMSSIEATKTIEETCMLATKELKRISGFDKVMIYSFDSEWNGTVLAEEKESDMEAYMGFTFPASDIPKQARQLYLKNPYRFIPDRDYKPVKLYPVINPATGSFIDLSDCNLRSVAAVHVEYLKNMGVTASMSTRIMHQDTLWGLIACHHKTAKYMSFEMCSIFEMISSMISVKITSLQNQSSLALENNIKTGYAQLIESVFKSNELDKNLLSQQGVLQLFDASGAVVTRNGRFYTEGETPRQDQLEELLLWLHTKELKKVFATEILGYEYEYGRDYADVGSGMLVIPINYLKDQYLILFRKEKVRIINWGGNPEERIQFEKDEKNYHPRNSFKQWQQKVQGVSQSWKKEELDIAETLRSFIYEYETSSAY</sequence>
<evidence type="ECO:0000313" key="6">
    <source>
        <dbReference type="EMBL" id="MBT1702895.1"/>
    </source>
</evidence>
<comment type="caution">
    <text evidence="6">The sequence shown here is derived from an EMBL/GenBank/DDBJ whole genome shotgun (WGS) entry which is preliminary data.</text>
</comment>
<dbReference type="InterPro" id="IPR035965">
    <property type="entry name" value="PAS-like_dom_sf"/>
</dbReference>
<keyword evidence="7" id="KW-1185">Reference proteome</keyword>
<dbReference type="InterPro" id="IPR043150">
    <property type="entry name" value="Phytochrome_PHY_sf"/>
</dbReference>
<dbReference type="Gene3D" id="3.30.450.270">
    <property type="match status" value="1"/>
</dbReference>
<dbReference type="EMBL" id="JAHESD010000009">
    <property type="protein sequence ID" value="MBT1702895.1"/>
    <property type="molecule type" value="Genomic_DNA"/>
</dbReference>
<keyword evidence="2" id="KW-0716">Sensory transduction</keyword>
<dbReference type="Proteomes" id="UP000772618">
    <property type="component" value="Unassembled WGS sequence"/>
</dbReference>
<evidence type="ECO:0000256" key="3">
    <source>
        <dbReference type="ARBA" id="ARBA00022991"/>
    </source>
</evidence>
<proteinExistence type="predicted"/>
<dbReference type="SUPFAM" id="SSF55781">
    <property type="entry name" value="GAF domain-like"/>
    <property type="match status" value="2"/>
</dbReference>
<dbReference type="InterPro" id="IPR016132">
    <property type="entry name" value="Phyto_chromo_attachment"/>
</dbReference>
<organism evidence="6 7">
    <name type="scientific">Chryseosolibacter indicus</name>
    <dbReference type="NCBI Taxonomy" id="2782351"/>
    <lineage>
        <taxon>Bacteria</taxon>
        <taxon>Pseudomonadati</taxon>
        <taxon>Bacteroidota</taxon>
        <taxon>Cytophagia</taxon>
        <taxon>Cytophagales</taxon>
        <taxon>Chryseotaleaceae</taxon>
        <taxon>Chryseosolibacter</taxon>
    </lineage>
</organism>
<dbReference type="InterPro" id="IPR001294">
    <property type="entry name" value="Phytochrome"/>
</dbReference>
<evidence type="ECO:0000256" key="2">
    <source>
        <dbReference type="ARBA" id="ARBA00022606"/>
    </source>
</evidence>
<dbReference type="Pfam" id="PF00360">
    <property type="entry name" value="PHY"/>
    <property type="match status" value="1"/>
</dbReference>
<evidence type="ECO:0000313" key="7">
    <source>
        <dbReference type="Proteomes" id="UP000772618"/>
    </source>
</evidence>
<evidence type="ECO:0000259" key="5">
    <source>
        <dbReference type="PROSITE" id="PS50046"/>
    </source>
</evidence>
<dbReference type="PROSITE" id="PS50046">
    <property type="entry name" value="PHYTOCHROME_2"/>
    <property type="match status" value="1"/>
</dbReference>
<gene>
    <name evidence="6" type="ORF">KK060_06370</name>
</gene>
<dbReference type="InterPro" id="IPR013515">
    <property type="entry name" value="Phytochrome_cen-reg"/>
</dbReference>
<evidence type="ECO:0000256" key="4">
    <source>
        <dbReference type="ARBA" id="ARBA00023170"/>
    </source>
</evidence>
<dbReference type="Pfam" id="PF08446">
    <property type="entry name" value="PAS_2"/>
    <property type="match status" value="1"/>
</dbReference>
<accession>A0ABS5VN69</accession>
<dbReference type="Pfam" id="PF01590">
    <property type="entry name" value="GAF"/>
    <property type="match status" value="1"/>
</dbReference>
<keyword evidence="1" id="KW-0600">Photoreceptor protein</keyword>
<keyword evidence="4" id="KW-0675">Receptor</keyword>
<dbReference type="InterPro" id="IPR013654">
    <property type="entry name" value="PAS_2"/>
</dbReference>
<dbReference type="InterPro" id="IPR029016">
    <property type="entry name" value="GAF-like_dom_sf"/>
</dbReference>
<name>A0ABS5VN69_9BACT</name>
<dbReference type="InterPro" id="IPR003018">
    <property type="entry name" value="GAF"/>
</dbReference>
<evidence type="ECO:0000256" key="1">
    <source>
        <dbReference type="ARBA" id="ARBA00022543"/>
    </source>
</evidence>
<dbReference type="PANTHER" id="PTHR43065">
    <property type="entry name" value="SENSOR HISTIDINE KINASE"/>
    <property type="match status" value="1"/>
</dbReference>
<dbReference type="PANTHER" id="PTHR43065:SF42">
    <property type="entry name" value="TWO-COMPONENT SENSOR PPRA"/>
    <property type="match status" value="1"/>
</dbReference>
<dbReference type="RefSeq" id="WP_254152865.1">
    <property type="nucleotide sequence ID" value="NZ_JAHESD010000009.1"/>
</dbReference>
<reference evidence="6 7" key="1">
    <citation type="submission" date="2021-05" db="EMBL/GenBank/DDBJ databases">
        <title>A Polyphasic approach of four new species of the genus Ohtaekwangia: Ohtaekwangia histidinii sp. nov., Ohtaekwangia cretensis sp. nov., Ohtaekwangia indiensis sp. nov., Ohtaekwangia reichenbachii sp. nov. from diverse environment.</title>
        <authorList>
            <person name="Octaviana S."/>
        </authorList>
    </citation>
    <scope>NUCLEOTIDE SEQUENCE [LARGE SCALE GENOMIC DNA]</scope>
    <source>
        <strain evidence="6 7">PWU20</strain>
    </source>
</reference>
<dbReference type="PRINTS" id="PR01033">
    <property type="entry name" value="PHYTOCHROME"/>
</dbReference>
<keyword evidence="3" id="KW-0157">Chromophore</keyword>
<dbReference type="Gene3D" id="3.30.450.40">
    <property type="match status" value="1"/>
</dbReference>
<protein>
    <submittedName>
        <fullName evidence="6">GAF domain-containing protein</fullName>
    </submittedName>
</protein>
<dbReference type="SUPFAM" id="SSF55785">
    <property type="entry name" value="PYP-like sensor domain (PAS domain)"/>
    <property type="match status" value="1"/>
</dbReference>